<dbReference type="InterPro" id="IPR016171">
    <property type="entry name" value="Vanillyl_alc_oxidase_C-sub2"/>
</dbReference>
<dbReference type="InterPro" id="IPR036318">
    <property type="entry name" value="FAD-bd_PCMH-like_sf"/>
</dbReference>
<keyword evidence="5" id="KW-0560">Oxidoreductase</keyword>
<dbReference type="Gene3D" id="3.30.465.10">
    <property type="match status" value="1"/>
</dbReference>
<evidence type="ECO:0000256" key="1">
    <source>
        <dbReference type="ARBA" id="ARBA00001974"/>
    </source>
</evidence>
<comment type="caution">
    <text evidence="7">The sequence shown here is derived from an EMBL/GenBank/DDBJ whole genome shotgun (WGS) entry which is preliminary data.</text>
</comment>
<dbReference type="OrthoDB" id="9815648at2"/>
<dbReference type="GO" id="GO:0022904">
    <property type="term" value="P:respiratory electron transport chain"/>
    <property type="evidence" value="ECO:0007669"/>
    <property type="project" value="TreeGrafter"/>
</dbReference>
<keyword evidence="4" id="KW-0274">FAD</keyword>
<feature type="domain" description="FAD-binding PCMH-type" evidence="6">
    <location>
        <begin position="46"/>
        <end position="225"/>
    </location>
</feature>
<proteinExistence type="inferred from homology"/>
<dbReference type="PANTHER" id="PTHR43716:SF1">
    <property type="entry name" value="D-2-HYDROXYGLUTARATE DEHYDROGENASE, MITOCHONDRIAL"/>
    <property type="match status" value="1"/>
</dbReference>
<dbReference type="SUPFAM" id="SSF56176">
    <property type="entry name" value="FAD-binding/transporter-associated domain-like"/>
    <property type="match status" value="1"/>
</dbReference>
<dbReference type="GO" id="GO:0016491">
    <property type="term" value="F:oxidoreductase activity"/>
    <property type="evidence" value="ECO:0007669"/>
    <property type="project" value="UniProtKB-KW"/>
</dbReference>
<evidence type="ECO:0000256" key="5">
    <source>
        <dbReference type="ARBA" id="ARBA00023002"/>
    </source>
</evidence>
<comment type="similarity">
    <text evidence="2">Belongs to the FAD-binding oxidoreductase/transferase type 4 family.</text>
</comment>
<dbReference type="Gene3D" id="1.10.45.10">
    <property type="entry name" value="Vanillyl-alcohol Oxidase, Chain A, domain 4"/>
    <property type="match status" value="1"/>
</dbReference>
<evidence type="ECO:0000256" key="3">
    <source>
        <dbReference type="ARBA" id="ARBA00022630"/>
    </source>
</evidence>
<dbReference type="RefSeq" id="WP_138325485.1">
    <property type="nucleotide sequence ID" value="NZ_VCDI01000002.1"/>
</dbReference>
<dbReference type="Gene3D" id="3.30.70.2740">
    <property type="match status" value="1"/>
</dbReference>
<gene>
    <name evidence="7" type="ORF">FE263_08415</name>
</gene>
<dbReference type="InterPro" id="IPR016169">
    <property type="entry name" value="FAD-bd_PCMH_sub2"/>
</dbReference>
<sequence length="470" mass="49266">MPDHFDHTVAGAGRDVLAALQAALGDAVLAGEAIPTRNLRDWSSMDAVRPLAVVRPDSTEGVATAMRVCARHGVAVVPQGGLTGLCGGALPIAGAVALSLERLTGIEEIDPAASTITVRAGTPLEAVQQAASDAGFLMPLDLGARGSCAIGGNISTNAGGNRVLRYGMAREMVLGLEVVLPDGTIMTSLNKMLKNNAGYDLRQLFIGSEGTLGIVTRAVLRLFPQPASVSAALCGVASYAGVLALLDAARRELGAQLSAFEVMWPDYWRVVTGMNGVRNPLAGEHAFTVLVETHGSDAAIDPGRFQDWLERQAEAGTVVDAAVAQSIADVQAFWRTRDAAGEFVQVLGVHESFDIGLPVGAIDDFTAACRDALQARLPGVIALFYGHVADGNLHIVSNLPGAATQPKQAIQETVYGTVQQFGGTVSAEHGIGLSKKRWLPYTRNPVELDLMRTIKRALDPAGLLNPGKVF</sequence>
<dbReference type="Pfam" id="PF02913">
    <property type="entry name" value="FAD-oxidase_C"/>
    <property type="match status" value="1"/>
</dbReference>
<dbReference type="PANTHER" id="PTHR43716">
    <property type="entry name" value="D-2-HYDROXYGLUTARATE DEHYDROGENASE, MITOCHONDRIAL"/>
    <property type="match status" value="1"/>
</dbReference>
<dbReference type="SUPFAM" id="SSF55103">
    <property type="entry name" value="FAD-linked oxidases, C-terminal domain"/>
    <property type="match status" value="1"/>
</dbReference>
<evidence type="ECO:0000259" key="6">
    <source>
        <dbReference type="PROSITE" id="PS51387"/>
    </source>
</evidence>
<keyword evidence="8" id="KW-1185">Reference proteome</keyword>
<evidence type="ECO:0000256" key="2">
    <source>
        <dbReference type="ARBA" id="ARBA00008000"/>
    </source>
</evidence>
<dbReference type="Pfam" id="PF01565">
    <property type="entry name" value="FAD_binding_4"/>
    <property type="match status" value="1"/>
</dbReference>
<dbReference type="InterPro" id="IPR016164">
    <property type="entry name" value="FAD-linked_Oxase-like_C"/>
</dbReference>
<evidence type="ECO:0000256" key="4">
    <source>
        <dbReference type="ARBA" id="ARBA00022827"/>
    </source>
</evidence>
<reference evidence="7 8" key="1">
    <citation type="submission" date="2019-05" db="EMBL/GenBank/DDBJ databases">
        <authorList>
            <person name="Pankratov T."/>
            <person name="Grouzdev D."/>
        </authorList>
    </citation>
    <scope>NUCLEOTIDE SEQUENCE [LARGE SCALE GENOMIC DNA]</scope>
    <source>
        <strain evidence="7 8">KEBCLARHB70R</strain>
    </source>
</reference>
<dbReference type="FunFam" id="1.10.45.10:FF:000001">
    <property type="entry name" value="D-lactate dehydrogenase mitochondrial"/>
    <property type="match status" value="1"/>
</dbReference>
<name>A0A5R9J725_9PROT</name>
<organism evidence="7 8">
    <name type="scientific">Lichenicoccus roseus</name>
    <dbReference type="NCBI Taxonomy" id="2683649"/>
    <lineage>
        <taxon>Bacteria</taxon>
        <taxon>Pseudomonadati</taxon>
        <taxon>Pseudomonadota</taxon>
        <taxon>Alphaproteobacteria</taxon>
        <taxon>Acetobacterales</taxon>
        <taxon>Acetobacteraceae</taxon>
        <taxon>Lichenicoccus</taxon>
    </lineage>
</organism>
<accession>A0A5R9J725</accession>
<dbReference type="PROSITE" id="PS51387">
    <property type="entry name" value="FAD_PCMH"/>
    <property type="match status" value="1"/>
</dbReference>
<dbReference type="InterPro" id="IPR004113">
    <property type="entry name" value="FAD-bd_oxidored_4_C"/>
</dbReference>
<evidence type="ECO:0000313" key="8">
    <source>
        <dbReference type="Proteomes" id="UP000305654"/>
    </source>
</evidence>
<dbReference type="AlphaFoldDB" id="A0A5R9J725"/>
<dbReference type="GO" id="GO:0071949">
    <property type="term" value="F:FAD binding"/>
    <property type="evidence" value="ECO:0007669"/>
    <property type="project" value="InterPro"/>
</dbReference>
<protein>
    <submittedName>
        <fullName evidence="7">FAD-binding oxidoreductase</fullName>
    </submittedName>
</protein>
<evidence type="ECO:0000313" key="7">
    <source>
        <dbReference type="EMBL" id="TLU73405.1"/>
    </source>
</evidence>
<dbReference type="Gene3D" id="3.30.70.2190">
    <property type="match status" value="1"/>
</dbReference>
<dbReference type="Proteomes" id="UP000305654">
    <property type="component" value="Unassembled WGS sequence"/>
</dbReference>
<dbReference type="InterPro" id="IPR006094">
    <property type="entry name" value="Oxid_FAD_bind_N"/>
</dbReference>
<keyword evidence="3" id="KW-0285">Flavoprotein</keyword>
<dbReference type="InterPro" id="IPR051264">
    <property type="entry name" value="FAD-oxidored/transferase_4"/>
</dbReference>
<comment type="cofactor">
    <cofactor evidence="1">
        <name>FAD</name>
        <dbReference type="ChEBI" id="CHEBI:57692"/>
    </cofactor>
</comment>
<dbReference type="InterPro" id="IPR016166">
    <property type="entry name" value="FAD-bd_PCMH"/>
</dbReference>
<dbReference type="EMBL" id="VCDI01000002">
    <property type="protein sequence ID" value="TLU73405.1"/>
    <property type="molecule type" value="Genomic_DNA"/>
</dbReference>